<feature type="region of interest" description="Disordered" evidence="1">
    <location>
        <begin position="37"/>
        <end position="77"/>
    </location>
</feature>
<gene>
    <name evidence="2" type="ORF">ACG01O_10990</name>
</gene>
<sequence length="77" mass="8285">MNITWWLLILAVALIALGVLRLDVLLARWRELVGSTPRAGTLPAEPPGQPAAPHGAGLHPHDAPTPKPGFHRSGHRH</sequence>
<reference evidence="2 3" key="1">
    <citation type="submission" date="2024-08" db="EMBL/GenBank/DDBJ databases">
        <authorList>
            <person name="Lu H."/>
        </authorList>
    </citation>
    <scope>NUCLEOTIDE SEQUENCE [LARGE SCALE GENOMIC DNA]</scope>
    <source>
        <strain evidence="2 3">BYS87W</strain>
    </source>
</reference>
<evidence type="ECO:0000313" key="2">
    <source>
        <dbReference type="EMBL" id="MFG6467133.1"/>
    </source>
</evidence>
<evidence type="ECO:0000256" key="1">
    <source>
        <dbReference type="SAM" id="MobiDB-lite"/>
    </source>
</evidence>
<proteinExistence type="predicted"/>
<dbReference type="EMBL" id="JBIGIB010000003">
    <property type="protein sequence ID" value="MFG6467133.1"/>
    <property type="molecule type" value="Genomic_DNA"/>
</dbReference>
<protein>
    <submittedName>
        <fullName evidence="2">Uncharacterized protein</fullName>
    </submittedName>
</protein>
<evidence type="ECO:0000313" key="3">
    <source>
        <dbReference type="Proteomes" id="UP001606303"/>
    </source>
</evidence>
<dbReference type="RefSeq" id="WP_394384447.1">
    <property type="nucleotide sequence ID" value="NZ_JBIGIB010000003.1"/>
</dbReference>
<dbReference type="Proteomes" id="UP001606303">
    <property type="component" value="Unassembled WGS sequence"/>
</dbReference>
<accession>A0ABW7GYW7</accession>
<keyword evidence="3" id="KW-1185">Reference proteome</keyword>
<comment type="caution">
    <text evidence="2">The sequence shown here is derived from an EMBL/GenBank/DDBJ whole genome shotgun (WGS) entry which is preliminary data.</text>
</comment>
<organism evidence="2 3">
    <name type="scientific">Pelomonas baiyunensis</name>
    <dbReference type="NCBI Taxonomy" id="3299026"/>
    <lineage>
        <taxon>Bacteria</taxon>
        <taxon>Pseudomonadati</taxon>
        <taxon>Pseudomonadota</taxon>
        <taxon>Betaproteobacteria</taxon>
        <taxon>Burkholderiales</taxon>
        <taxon>Sphaerotilaceae</taxon>
        <taxon>Roseateles</taxon>
    </lineage>
</organism>
<name>A0ABW7GYW7_9BURK</name>